<feature type="signal peptide" evidence="2">
    <location>
        <begin position="1"/>
        <end position="26"/>
    </location>
</feature>
<sequence>MPTMRLKSVLLSLSAVAALSAGMTHAATNLVTNGNFDDTTNGNNKRLSASPTNQDDRTTLSGWTSTSIEGNGGGYNFVLDANTAKTWDSVVWLRSEVDGVSNGYASSANGGNIFASDALYGPGTLAQTITGLKQDAYYQLTFDYALAQQVGFTGANTNNFWHVMFGDQSANSSGLSITSGGFSGWQTATMTFQASGTSQVLSFLAQTTAPGAPPFLLLDGVNLTAVPEPSTWAMMLGGFGLIGFLARRRQRGSAALA</sequence>
<dbReference type="GeneID" id="43162819"/>
<feature type="compositionally biased region" description="Polar residues" evidence="1">
    <location>
        <begin position="45"/>
        <end position="62"/>
    </location>
</feature>
<dbReference type="NCBIfam" id="NF035944">
    <property type="entry name" value="PEPxxWA-CTERM"/>
    <property type="match status" value="1"/>
</dbReference>
<proteinExistence type="predicted"/>
<accession>A0ABZ0Y5L1</accession>
<dbReference type="Pfam" id="PF07589">
    <property type="entry name" value="PEP-CTERM"/>
    <property type="match status" value="1"/>
</dbReference>
<evidence type="ECO:0000313" key="5">
    <source>
        <dbReference type="Proteomes" id="UP001326110"/>
    </source>
</evidence>
<feature type="region of interest" description="Disordered" evidence="1">
    <location>
        <begin position="32"/>
        <end position="62"/>
    </location>
</feature>
<keyword evidence="5" id="KW-1185">Reference proteome</keyword>
<evidence type="ECO:0000313" key="4">
    <source>
        <dbReference type="EMBL" id="WQH07008.1"/>
    </source>
</evidence>
<dbReference type="RefSeq" id="WP_019921018.1">
    <property type="nucleotide sequence ID" value="NZ_CP140152.1"/>
</dbReference>
<evidence type="ECO:0000256" key="2">
    <source>
        <dbReference type="SAM" id="SignalP"/>
    </source>
</evidence>
<organism evidence="4 5">
    <name type="scientific">Duganella zoogloeoides</name>
    <dbReference type="NCBI Taxonomy" id="75659"/>
    <lineage>
        <taxon>Bacteria</taxon>
        <taxon>Pseudomonadati</taxon>
        <taxon>Pseudomonadota</taxon>
        <taxon>Betaproteobacteria</taxon>
        <taxon>Burkholderiales</taxon>
        <taxon>Oxalobacteraceae</taxon>
        <taxon>Telluria group</taxon>
        <taxon>Duganella</taxon>
    </lineage>
</organism>
<feature type="chain" id="PRO_5045073252" evidence="2">
    <location>
        <begin position="27"/>
        <end position="257"/>
    </location>
</feature>
<keyword evidence="2" id="KW-0732">Signal</keyword>
<dbReference type="EMBL" id="CP140152">
    <property type="protein sequence ID" value="WQH07008.1"/>
    <property type="molecule type" value="Genomic_DNA"/>
</dbReference>
<gene>
    <name evidence="4" type="ORF">SR858_11950</name>
</gene>
<dbReference type="NCBIfam" id="TIGR02595">
    <property type="entry name" value="PEP_CTERM"/>
    <property type="match status" value="1"/>
</dbReference>
<dbReference type="Proteomes" id="UP001326110">
    <property type="component" value="Chromosome"/>
</dbReference>
<protein>
    <submittedName>
        <fullName evidence="4">PEPxxWA-CTERM sorting domain-containing protein</fullName>
    </submittedName>
</protein>
<feature type="compositionally biased region" description="Low complexity" evidence="1">
    <location>
        <begin position="32"/>
        <end position="44"/>
    </location>
</feature>
<name>A0ABZ0Y5L1_9BURK</name>
<feature type="domain" description="Ice-binding protein C-terminal" evidence="3">
    <location>
        <begin position="225"/>
        <end position="249"/>
    </location>
</feature>
<evidence type="ECO:0000259" key="3">
    <source>
        <dbReference type="Pfam" id="PF07589"/>
    </source>
</evidence>
<dbReference type="InterPro" id="IPR013424">
    <property type="entry name" value="Ice-binding_C"/>
</dbReference>
<reference evidence="4 5" key="1">
    <citation type="submission" date="2023-11" db="EMBL/GenBank/DDBJ databases">
        <title>MicrobeMod: A computational toolkit for identifying prokaryotic methylation and restriction-modification with nanopore sequencing.</title>
        <authorList>
            <person name="Crits-Christoph A."/>
            <person name="Kang S.C."/>
            <person name="Lee H."/>
            <person name="Ostrov N."/>
        </authorList>
    </citation>
    <scope>NUCLEOTIDE SEQUENCE [LARGE SCALE GENOMIC DNA]</scope>
    <source>
        <strain evidence="4 5">ATCC 25935</strain>
    </source>
</reference>
<evidence type="ECO:0000256" key="1">
    <source>
        <dbReference type="SAM" id="MobiDB-lite"/>
    </source>
</evidence>